<dbReference type="SMART" id="SM00345">
    <property type="entry name" value="HTH_GNTR"/>
    <property type="match status" value="1"/>
</dbReference>
<protein>
    <submittedName>
        <fullName evidence="7">GntR family transcriptional regulator</fullName>
    </submittedName>
</protein>
<evidence type="ECO:0000313" key="7">
    <source>
        <dbReference type="EMBL" id="BCJ46389.1"/>
    </source>
</evidence>
<dbReference type="Proteomes" id="UP000676967">
    <property type="component" value="Chromosome"/>
</dbReference>
<evidence type="ECO:0000256" key="1">
    <source>
        <dbReference type="ARBA" id="ARBA00005384"/>
    </source>
</evidence>
<accession>A0ABM7M496</accession>
<organism evidence="7 8">
    <name type="scientific">Actinoplanes ianthinogenes</name>
    <dbReference type="NCBI Taxonomy" id="122358"/>
    <lineage>
        <taxon>Bacteria</taxon>
        <taxon>Bacillati</taxon>
        <taxon>Actinomycetota</taxon>
        <taxon>Actinomycetes</taxon>
        <taxon>Micromonosporales</taxon>
        <taxon>Micromonosporaceae</taxon>
        <taxon>Actinoplanes</taxon>
    </lineage>
</organism>
<dbReference type="CDD" id="cd00609">
    <property type="entry name" value="AAT_like"/>
    <property type="match status" value="1"/>
</dbReference>
<evidence type="ECO:0000259" key="6">
    <source>
        <dbReference type="PROSITE" id="PS50949"/>
    </source>
</evidence>
<evidence type="ECO:0000256" key="2">
    <source>
        <dbReference type="ARBA" id="ARBA00022898"/>
    </source>
</evidence>
<keyword evidence="3" id="KW-0805">Transcription regulation</keyword>
<dbReference type="InterPro" id="IPR000524">
    <property type="entry name" value="Tscrpt_reg_HTH_GntR"/>
</dbReference>
<feature type="domain" description="HTH gntR-type" evidence="6">
    <location>
        <begin position="11"/>
        <end position="79"/>
    </location>
</feature>
<evidence type="ECO:0000313" key="8">
    <source>
        <dbReference type="Proteomes" id="UP000676967"/>
    </source>
</evidence>
<dbReference type="Gene3D" id="1.10.10.10">
    <property type="entry name" value="Winged helix-like DNA-binding domain superfamily/Winged helix DNA-binding domain"/>
    <property type="match status" value="1"/>
</dbReference>
<dbReference type="SUPFAM" id="SSF46785">
    <property type="entry name" value="Winged helix' DNA-binding domain"/>
    <property type="match status" value="1"/>
</dbReference>
<dbReference type="EMBL" id="AP023356">
    <property type="protein sequence ID" value="BCJ46389.1"/>
    <property type="molecule type" value="Genomic_DNA"/>
</dbReference>
<evidence type="ECO:0000256" key="5">
    <source>
        <dbReference type="ARBA" id="ARBA00023163"/>
    </source>
</evidence>
<dbReference type="InterPro" id="IPR051446">
    <property type="entry name" value="HTH_trans_reg/aminotransferase"/>
</dbReference>
<keyword evidence="8" id="KW-1185">Reference proteome</keyword>
<dbReference type="InterPro" id="IPR036388">
    <property type="entry name" value="WH-like_DNA-bd_sf"/>
</dbReference>
<dbReference type="InterPro" id="IPR036390">
    <property type="entry name" value="WH_DNA-bd_sf"/>
</dbReference>
<dbReference type="RefSeq" id="WP_189333886.1">
    <property type="nucleotide sequence ID" value="NZ_AP023356.1"/>
</dbReference>
<dbReference type="PANTHER" id="PTHR46577">
    <property type="entry name" value="HTH-TYPE TRANSCRIPTIONAL REGULATORY PROTEIN GABR"/>
    <property type="match status" value="1"/>
</dbReference>
<name>A0ABM7M496_9ACTN</name>
<keyword evidence="2" id="KW-0663">Pyridoxal phosphate</keyword>
<keyword evidence="5" id="KW-0804">Transcription</keyword>
<dbReference type="InterPro" id="IPR004839">
    <property type="entry name" value="Aminotransferase_I/II_large"/>
</dbReference>
<dbReference type="Pfam" id="PF00392">
    <property type="entry name" value="GntR"/>
    <property type="match status" value="1"/>
</dbReference>
<gene>
    <name evidence="7" type="ORF">Aiant_70460</name>
</gene>
<proteinExistence type="inferred from homology"/>
<evidence type="ECO:0000256" key="3">
    <source>
        <dbReference type="ARBA" id="ARBA00023015"/>
    </source>
</evidence>
<reference evidence="7 8" key="1">
    <citation type="submission" date="2020-08" db="EMBL/GenBank/DDBJ databases">
        <title>Whole genome shotgun sequence of Actinoplanes ianthinogenes NBRC 13996.</title>
        <authorList>
            <person name="Komaki H."/>
            <person name="Tamura T."/>
        </authorList>
    </citation>
    <scope>NUCLEOTIDE SEQUENCE [LARGE SCALE GENOMIC DNA]</scope>
    <source>
        <strain evidence="7 8">NBRC 13996</strain>
    </source>
</reference>
<dbReference type="PANTHER" id="PTHR46577:SF1">
    <property type="entry name" value="HTH-TYPE TRANSCRIPTIONAL REGULATORY PROTEIN GABR"/>
    <property type="match status" value="1"/>
</dbReference>
<evidence type="ECO:0000256" key="4">
    <source>
        <dbReference type="ARBA" id="ARBA00023125"/>
    </source>
</evidence>
<dbReference type="SUPFAM" id="SSF53383">
    <property type="entry name" value="PLP-dependent transferases"/>
    <property type="match status" value="1"/>
</dbReference>
<dbReference type="PROSITE" id="PS50949">
    <property type="entry name" value="HTH_GNTR"/>
    <property type="match status" value="1"/>
</dbReference>
<comment type="similarity">
    <text evidence="1">In the C-terminal section; belongs to the class-I pyridoxal-phosphate-dependent aminotransferase family.</text>
</comment>
<sequence>MFDAIVARLSDPSARGLAEAVSRAVGEGAVEAGAKLPPVRKVATELRLSPSTVNAAWQLLRRAGTIRTDGRRGTVVATPGAGGPGRYRAALRRTSGFGLDLSTGVPDPALLPPIPALHGLSPTPTSYLDEPVLPELAALLRERWPYPAERLAVFDGAMDAIDQVASGLLRLGDLAVAENPCFPPLLDLLEVLGVPVVGVGTDASGMIPSQLAAALARRPAAVFLQPRALNPTGASWSPSRAAALAAVLADHPSVYVVEDDSAGDLASGEACSVGAHLPRQVVHVRSFSKSHGPDLRLAAVSGPATVLDPILERRLLGQGWTSRLLQRLLFSLLTDPASVAAVRAARDEYARRRRLIRDGLRSAGIDLPDGEGINIWLPVADEQAALLSLASAGIGAAAGTAFSVGPSTPHLRITVGLVTTDHAAVAADLARAAKTLAPAILR</sequence>
<dbReference type="Pfam" id="PF00155">
    <property type="entry name" value="Aminotran_1_2"/>
    <property type="match status" value="1"/>
</dbReference>
<dbReference type="InterPro" id="IPR015421">
    <property type="entry name" value="PyrdxlP-dep_Trfase_major"/>
</dbReference>
<dbReference type="Gene3D" id="3.40.640.10">
    <property type="entry name" value="Type I PLP-dependent aspartate aminotransferase-like (Major domain)"/>
    <property type="match status" value="1"/>
</dbReference>
<keyword evidence="4" id="KW-0238">DNA-binding</keyword>
<dbReference type="InterPro" id="IPR015424">
    <property type="entry name" value="PyrdxlP-dep_Trfase"/>
</dbReference>